<dbReference type="GO" id="GO:0034386">
    <property type="term" value="F:4-aminobutyrate:2-oxoglutarate transaminase activity"/>
    <property type="evidence" value="ECO:0007669"/>
    <property type="project" value="UniProtKB-EC"/>
</dbReference>
<evidence type="ECO:0000256" key="12">
    <source>
        <dbReference type="ARBA" id="ARBA00030857"/>
    </source>
</evidence>
<dbReference type="Pfam" id="PF00202">
    <property type="entry name" value="Aminotran_3"/>
    <property type="match status" value="1"/>
</dbReference>
<dbReference type="InterPro" id="IPR049704">
    <property type="entry name" value="Aminotrans_3_PPA_site"/>
</dbReference>
<evidence type="ECO:0000256" key="13">
    <source>
        <dbReference type="ARBA" id="ARBA00031787"/>
    </source>
</evidence>
<keyword evidence="9 16" id="KW-0663">Pyridoxal phosphate</keyword>
<dbReference type="GO" id="GO:0030170">
    <property type="term" value="F:pyridoxal phosphate binding"/>
    <property type="evidence" value="ECO:0007669"/>
    <property type="project" value="InterPro"/>
</dbReference>
<dbReference type="GO" id="GO:0047298">
    <property type="term" value="F:(S)-3-amino-2-methylpropionate transaminase activity"/>
    <property type="evidence" value="ECO:0007669"/>
    <property type="project" value="UniProtKB-EC"/>
</dbReference>
<proteinExistence type="inferred from homology"/>
<keyword evidence="8 17" id="KW-0808">Transferase</keyword>
<accession>A0A4Z0GT85</accession>
<protein>
    <recommendedName>
        <fullName evidence="12">(S)-3-amino-2-methylpropionate transaminase</fullName>
        <ecNumber evidence="6">2.6.1.19</ecNumber>
        <ecNumber evidence="5">2.6.1.22</ecNumber>
    </recommendedName>
    <alternativeName>
        <fullName evidence="13">GABA aminotransferase</fullName>
    </alternativeName>
    <alternativeName>
        <fullName evidence="11">Gamma-amino-N-butyrate transaminase</fullName>
    </alternativeName>
    <alternativeName>
        <fullName evidence="15">Glutamate:succinic semialdehyde transaminase</fullName>
    </alternativeName>
    <alternativeName>
        <fullName evidence="10">L-AIBAT</fullName>
    </alternativeName>
</protein>
<dbReference type="AlphaFoldDB" id="A0A4Z0GT85"/>
<evidence type="ECO:0000256" key="11">
    <source>
        <dbReference type="ARBA" id="ARBA00030204"/>
    </source>
</evidence>
<dbReference type="GO" id="GO:0042802">
    <property type="term" value="F:identical protein binding"/>
    <property type="evidence" value="ECO:0007669"/>
    <property type="project" value="TreeGrafter"/>
</dbReference>
<comment type="catalytic activity">
    <reaction evidence="14">
        <text>4-aminobutanoate + 2-oxoglutarate = succinate semialdehyde + L-glutamate</text>
        <dbReference type="Rhea" id="RHEA:23352"/>
        <dbReference type="ChEBI" id="CHEBI:16810"/>
        <dbReference type="ChEBI" id="CHEBI:29985"/>
        <dbReference type="ChEBI" id="CHEBI:57706"/>
        <dbReference type="ChEBI" id="CHEBI:59888"/>
        <dbReference type="EC" id="2.6.1.19"/>
    </reaction>
</comment>
<reference evidence="17 18" key="1">
    <citation type="journal article" date="2015" name="Int. J. Syst. Evol. Microbiol.">
        <title>Sporolactobacillus shoreae sp. nov. and Sporolactobacillus spathodeae sp. nov., two spore-forming lactic acid bacteria isolated from tree barks in Thailand.</title>
        <authorList>
            <person name="Thamacharoensuk T."/>
            <person name="Kitahara M."/>
            <person name="Ohkuma M."/>
            <person name="Thongchul N."/>
            <person name="Tanasupawat S."/>
        </authorList>
    </citation>
    <scope>NUCLEOTIDE SEQUENCE [LARGE SCALE GENOMIC DNA]</scope>
    <source>
        <strain evidence="17 18">BK92</strain>
    </source>
</reference>
<comment type="cofactor">
    <cofactor evidence="2">
        <name>pyridoxal 5'-phosphate</name>
        <dbReference type="ChEBI" id="CHEBI:597326"/>
    </cofactor>
</comment>
<evidence type="ECO:0000256" key="4">
    <source>
        <dbReference type="ARBA" id="ARBA00008954"/>
    </source>
</evidence>
<dbReference type="FunFam" id="3.40.640.10:FF:000013">
    <property type="entry name" value="4-aminobutyrate aminotransferase"/>
    <property type="match status" value="1"/>
</dbReference>
<dbReference type="InterPro" id="IPR015422">
    <property type="entry name" value="PyrdxlP-dep_Trfase_small"/>
</dbReference>
<evidence type="ECO:0000256" key="1">
    <source>
        <dbReference type="ARBA" id="ARBA00001750"/>
    </source>
</evidence>
<dbReference type="PANTHER" id="PTHR11986">
    <property type="entry name" value="AMINOTRANSFERASE CLASS III"/>
    <property type="match status" value="1"/>
</dbReference>
<comment type="caution">
    <text evidence="17">The sequence shown here is derived from an EMBL/GenBank/DDBJ whole genome shotgun (WGS) entry which is preliminary data.</text>
</comment>
<evidence type="ECO:0000313" key="17">
    <source>
        <dbReference type="EMBL" id="TGA99911.1"/>
    </source>
</evidence>
<comment type="catalytic activity">
    <reaction evidence="1">
        <text>(S)-3-amino-2-methylpropanoate + 2-oxoglutarate = 2-methyl-3-oxopropanoate + L-glutamate</text>
        <dbReference type="Rhea" id="RHEA:13993"/>
        <dbReference type="ChEBI" id="CHEBI:16810"/>
        <dbReference type="ChEBI" id="CHEBI:29985"/>
        <dbReference type="ChEBI" id="CHEBI:57700"/>
        <dbReference type="ChEBI" id="CHEBI:58655"/>
        <dbReference type="EC" id="2.6.1.22"/>
    </reaction>
</comment>
<dbReference type="InterPro" id="IPR015424">
    <property type="entry name" value="PyrdxlP-dep_Trfase"/>
</dbReference>
<evidence type="ECO:0000256" key="8">
    <source>
        <dbReference type="ARBA" id="ARBA00022679"/>
    </source>
</evidence>
<comment type="similarity">
    <text evidence="4 16">Belongs to the class-III pyridoxal-phosphate-dependent aminotransferase family.</text>
</comment>
<dbReference type="EMBL" id="SRJD01000002">
    <property type="protein sequence ID" value="TGA99911.1"/>
    <property type="molecule type" value="Genomic_DNA"/>
</dbReference>
<comment type="pathway">
    <text evidence="3">Amino-acid degradation; 4-aminobutanoate degradation.</text>
</comment>
<evidence type="ECO:0000256" key="7">
    <source>
        <dbReference type="ARBA" id="ARBA00022576"/>
    </source>
</evidence>
<keyword evidence="7 17" id="KW-0032">Aminotransferase</keyword>
<evidence type="ECO:0000256" key="14">
    <source>
        <dbReference type="ARBA" id="ARBA00048021"/>
    </source>
</evidence>
<evidence type="ECO:0000256" key="15">
    <source>
        <dbReference type="ARBA" id="ARBA00050054"/>
    </source>
</evidence>
<dbReference type="NCBIfam" id="NF005993">
    <property type="entry name" value="PRK08117.1"/>
    <property type="match status" value="1"/>
</dbReference>
<dbReference type="CDD" id="cd00610">
    <property type="entry name" value="OAT_like"/>
    <property type="match status" value="1"/>
</dbReference>
<evidence type="ECO:0000256" key="2">
    <source>
        <dbReference type="ARBA" id="ARBA00001933"/>
    </source>
</evidence>
<evidence type="ECO:0000256" key="6">
    <source>
        <dbReference type="ARBA" id="ARBA00012912"/>
    </source>
</evidence>
<dbReference type="Gene3D" id="3.90.1150.10">
    <property type="entry name" value="Aspartate Aminotransferase, domain 1"/>
    <property type="match status" value="1"/>
</dbReference>
<dbReference type="InterPro" id="IPR050103">
    <property type="entry name" value="Class-III_PLP-dep_AT"/>
</dbReference>
<dbReference type="RefSeq" id="WP_135347306.1">
    <property type="nucleotide sequence ID" value="NZ_SRJD01000002.1"/>
</dbReference>
<dbReference type="PIRSF" id="PIRSF000521">
    <property type="entry name" value="Transaminase_4ab_Lys_Orn"/>
    <property type="match status" value="1"/>
</dbReference>
<evidence type="ECO:0000256" key="3">
    <source>
        <dbReference type="ARBA" id="ARBA00005176"/>
    </source>
</evidence>
<sequence length="429" mass="46743">MKFEDYQPYLSPALAKATDLIVESGQGCYLTDSHGDRYLDFVQGIAVNALGHCHPKIVEAITEQAKQLINASFNLVNYPATLKLAKRLSEVTPGRLNSVFFSNGGAEAVDGALKLARAYTKRPAIIAFQGSFHGRTFGALSVTGSNAKYRRYYEGLVGSVYFTAYPSKDLCPKGFSESERTAFCLNELDHLFQNLIAPDQVAAIIMEPVQGEGGYVVPSKTFVQGIRSRCDQYGILLIMDEIQSGYGRTGKMFASEYFDVVPDIMTVGKAIAGGLPMSAVVSTPEIMAEWHPGMHGTTFGGHPVCAAAALAVLDEFEASNVLDHVNRAGAYLRDRLKEFQKKYDCISDVRGLGLMLAIEFSHPDGTPAGDILEKVRAGCLKNKLLTLSCGVHNNGMRFATPLNVRKEEIDQGIAIIDHVLSQVCPKRED</sequence>
<gene>
    <name evidence="17" type="ORF">E4665_02890</name>
</gene>
<evidence type="ECO:0000313" key="18">
    <source>
        <dbReference type="Proteomes" id="UP000298347"/>
    </source>
</evidence>
<dbReference type="Gene3D" id="3.40.640.10">
    <property type="entry name" value="Type I PLP-dependent aspartate aminotransferase-like (Major domain)"/>
    <property type="match status" value="1"/>
</dbReference>
<evidence type="ECO:0000256" key="5">
    <source>
        <dbReference type="ARBA" id="ARBA00012876"/>
    </source>
</evidence>
<dbReference type="EC" id="2.6.1.22" evidence="5"/>
<evidence type="ECO:0000256" key="16">
    <source>
        <dbReference type="RuleBase" id="RU003560"/>
    </source>
</evidence>
<organism evidence="17 18">
    <name type="scientific">Sporolactobacillus shoreae</name>
    <dbReference type="NCBI Taxonomy" id="1465501"/>
    <lineage>
        <taxon>Bacteria</taxon>
        <taxon>Bacillati</taxon>
        <taxon>Bacillota</taxon>
        <taxon>Bacilli</taxon>
        <taxon>Bacillales</taxon>
        <taxon>Sporolactobacillaceae</taxon>
        <taxon>Sporolactobacillus</taxon>
    </lineage>
</organism>
<dbReference type="OrthoDB" id="9807885at2"/>
<evidence type="ECO:0000256" key="10">
    <source>
        <dbReference type="ARBA" id="ARBA00029760"/>
    </source>
</evidence>
<dbReference type="PROSITE" id="PS00600">
    <property type="entry name" value="AA_TRANSFER_CLASS_3"/>
    <property type="match status" value="1"/>
</dbReference>
<dbReference type="InterPro" id="IPR015421">
    <property type="entry name" value="PyrdxlP-dep_Trfase_major"/>
</dbReference>
<name>A0A4Z0GT85_9BACL</name>
<dbReference type="SUPFAM" id="SSF53383">
    <property type="entry name" value="PLP-dependent transferases"/>
    <property type="match status" value="1"/>
</dbReference>
<dbReference type="Proteomes" id="UP000298347">
    <property type="component" value="Unassembled WGS sequence"/>
</dbReference>
<keyword evidence="18" id="KW-1185">Reference proteome</keyword>
<dbReference type="InterPro" id="IPR005814">
    <property type="entry name" value="Aminotrans_3"/>
</dbReference>
<evidence type="ECO:0000256" key="9">
    <source>
        <dbReference type="ARBA" id="ARBA00022898"/>
    </source>
</evidence>
<dbReference type="EC" id="2.6.1.19" evidence="6"/>